<evidence type="ECO:0000256" key="2">
    <source>
        <dbReference type="ARBA" id="ARBA00004962"/>
    </source>
</evidence>
<organism evidence="7 8">
    <name type="scientific">Lysobacter gummosus</name>
    <dbReference type="NCBI Taxonomy" id="262324"/>
    <lineage>
        <taxon>Bacteria</taxon>
        <taxon>Pseudomonadati</taxon>
        <taxon>Pseudomonadota</taxon>
        <taxon>Gammaproteobacteria</taxon>
        <taxon>Lysobacterales</taxon>
        <taxon>Lysobacteraceae</taxon>
        <taxon>Lysobacter</taxon>
    </lineage>
</organism>
<dbReference type="RefSeq" id="WP_083512237.1">
    <property type="nucleotide sequence ID" value="NZ_CP011131.1"/>
</dbReference>
<reference evidence="7 8" key="1">
    <citation type="submission" date="2022-03" db="EMBL/GenBank/DDBJ databases">
        <title>Complete genome sequence of Lysobacter capsici VKM B-2533 and Lysobacter gummosus 10.1.1, promising sources of lytic agents.</title>
        <authorList>
            <person name="Tarlachkov S.V."/>
            <person name="Kudryakova I.V."/>
            <person name="Afoshin A.S."/>
            <person name="Leontyevskaya E.A."/>
            <person name="Leontyevskaya N.V."/>
        </authorList>
    </citation>
    <scope>NUCLEOTIDE SEQUENCE [LARGE SCALE GENOMIC DNA]</scope>
    <source>
        <strain evidence="7 8">10.1.1</strain>
    </source>
</reference>
<proteinExistence type="predicted"/>
<dbReference type="Gene3D" id="3.40.50.1100">
    <property type="match status" value="2"/>
</dbReference>
<dbReference type="Proteomes" id="UP000829194">
    <property type="component" value="Chromosome"/>
</dbReference>
<comment type="cofactor">
    <cofactor evidence="1">
        <name>pyridoxal 5'-phosphate</name>
        <dbReference type="ChEBI" id="CHEBI:597326"/>
    </cofactor>
</comment>
<keyword evidence="8" id="KW-1185">Reference proteome</keyword>
<evidence type="ECO:0000256" key="3">
    <source>
        <dbReference type="ARBA" id="ARBA00012681"/>
    </source>
</evidence>
<keyword evidence="4" id="KW-0663">Pyridoxal phosphate</keyword>
<evidence type="ECO:0000313" key="8">
    <source>
        <dbReference type="Proteomes" id="UP000829194"/>
    </source>
</evidence>
<sequence>MALATNPVHAHIADAIKAPDLVRLGENLFVARFETMKVYSTLVAVERLLASGRIRAGATLMDSSSGIYAYALALACHKFGLRCHIVGSKTVDKTLMVQLRILGATIEQVEPQATLKMDQSLRVARIRELLAADPDLHWMQQYHDDIHYHGYQPVADQIRDAVGAGPLSVVGGVGSGCSTGGLACALREDDASLQLIGVQPFGSMTFGCEHIEDPGIIIAGIGSSIPFRNVRHDLYDQVHWVSFDYGLSGSVALLREHAVFAGLSTGCCYLVAQREARLHPERKVVFLAADTGHRYVEGVFAHYEQALDPRALHPTPIASLDELALPWSAMAWNRAVFDPTADSADTRAPLGAAVAAH</sequence>
<comment type="catalytic activity">
    <reaction evidence="5">
        <text>O-acetyl-L-serine + hydrogen sulfide = L-cysteine + acetate</text>
        <dbReference type="Rhea" id="RHEA:14829"/>
        <dbReference type="ChEBI" id="CHEBI:29919"/>
        <dbReference type="ChEBI" id="CHEBI:30089"/>
        <dbReference type="ChEBI" id="CHEBI:35235"/>
        <dbReference type="ChEBI" id="CHEBI:58340"/>
        <dbReference type="EC" id="2.5.1.47"/>
    </reaction>
</comment>
<evidence type="ECO:0000259" key="6">
    <source>
        <dbReference type="Pfam" id="PF00291"/>
    </source>
</evidence>
<feature type="domain" description="Tryptophan synthase beta chain-like PALP" evidence="6">
    <location>
        <begin position="36"/>
        <end position="288"/>
    </location>
</feature>
<evidence type="ECO:0000256" key="5">
    <source>
        <dbReference type="ARBA" id="ARBA00047931"/>
    </source>
</evidence>
<evidence type="ECO:0000256" key="1">
    <source>
        <dbReference type="ARBA" id="ARBA00001933"/>
    </source>
</evidence>
<accession>A0ABY3XDI2</accession>
<dbReference type="EMBL" id="CP093547">
    <property type="protein sequence ID" value="UNP30015.1"/>
    <property type="molecule type" value="Genomic_DNA"/>
</dbReference>
<comment type="pathway">
    <text evidence="2">Amino-acid biosynthesis; L-cysteine biosynthesis; L-cysteine from L-serine: step 2/2.</text>
</comment>
<evidence type="ECO:0000256" key="4">
    <source>
        <dbReference type="ARBA" id="ARBA00022898"/>
    </source>
</evidence>
<dbReference type="EC" id="2.5.1.47" evidence="3"/>
<dbReference type="InterPro" id="IPR050214">
    <property type="entry name" value="Cys_Synth/Cystath_Beta-Synth"/>
</dbReference>
<dbReference type="PANTHER" id="PTHR10314">
    <property type="entry name" value="CYSTATHIONINE BETA-SYNTHASE"/>
    <property type="match status" value="1"/>
</dbReference>
<gene>
    <name evidence="7" type="ORF">MOV92_01630</name>
</gene>
<name>A0ABY3XDI2_9GAMM</name>
<dbReference type="InterPro" id="IPR001926">
    <property type="entry name" value="TrpB-like_PALP"/>
</dbReference>
<dbReference type="Pfam" id="PF00291">
    <property type="entry name" value="PALP"/>
    <property type="match status" value="1"/>
</dbReference>
<dbReference type="InterPro" id="IPR036052">
    <property type="entry name" value="TrpB-like_PALP_sf"/>
</dbReference>
<protein>
    <recommendedName>
        <fullName evidence="3">cysteine synthase</fullName>
        <ecNumber evidence="3">2.5.1.47</ecNumber>
    </recommendedName>
</protein>
<evidence type="ECO:0000313" key="7">
    <source>
        <dbReference type="EMBL" id="UNP30015.1"/>
    </source>
</evidence>
<dbReference type="SUPFAM" id="SSF53686">
    <property type="entry name" value="Tryptophan synthase beta subunit-like PLP-dependent enzymes"/>
    <property type="match status" value="1"/>
</dbReference>